<feature type="domain" description="Bin3-type SAM" evidence="9">
    <location>
        <begin position="309"/>
        <end position="528"/>
    </location>
</feature>
<feature type="coiled-coil region" evidence="7">
    <location>
        <begin position="7"/>
        <end position="34"/>
    </location>
</feature>
<dbReference type="InterPro" id="IPR024160">
    <property type="entry name" value="BIN3_SAM-bd_dom"/>
</dbReference>
<evidence type="ECO:0000256" key="8">
    <source>
        <dbReference type="SAM" id="MobiDB-lite"/>
    </source>
</evidence>
<dbReference type="Gene3D" id="3.40.50.150">
    <property type="entry name" value="Vaccinia Virus protein VP39"/>
    <property type="match status" value="1"/>
</dbReference>
<keyword evidence="11" id="KW-1185">Reference proteome</keyword>
<dbReference type="SUPFAM" id="SSF53335">
    <property type="entry name" value="S-adenosyl-L-methionine-dependent methyltransferases"/>
    <property type="match status" value="1"/>
</dbReference>
<feature type="compositionally biased region" description="Basic and acidic residues" evidence="8">
    <location>
        <begin position="195"/>
        <end position="208"/>
    </location>
</feature>
<feature type="region of interest" description="Disordered" evidence="8">
    <location>
        <begin position="48"/>
        <end position="72"/>
    </location>
</feature>
<dbReference type="EMBL" id="CAJHUC010000590">
    <property type="protein sequence ID" value="CAD7697004.1"/>
    <property type="molecule type" value="Genomic_DNA"/>
</dbReference>
<evidence type="ECO:0000256" key="5">
    <source>
        <dbReference type="PROSITE-ProRule" id="PRU00848"/>
    </source>
</evidence>
<accession>A0A8S1IST3</accession>
<dbReference type="GO" id="GO:0032259">
    <property type="term" value="P:methylation"/>
    <property type="evidence" value="ECO:0007669"/>
    <property type="project" value="UniProtKB-KW"/>
</dbReference>
<reference evidence="10" key="1">
    <citation type="submission" date="2020-12" db="EMBL/GenBank/DDBJ databases">
        <authorList>
            <person name="Iha C."/>
        </authorList>
    </citation>
    <scope>NUCLEOTIDE SEQUENCE</scope>
</reference>
<comment type="caution">
    <text evidence="10">The sequence shown here is derived from an EMBL/GenBank/DDBJ whole genome shotgun (WGS) entry which is preliminary data.</text>
</comment>
<dbReference type="PANTHER" id="PTHR12315">
    <property type="entry name" value="BICOID-INTERACTING PROTEIN RELATED"/>
    <property type="match status" value="1"/>
</dbReference>
<protein>
    <recommendedName>
        <fullName evidence="6">RNA methyltransferase</fullName>
        <ecNumber evidence="6">2.1.1.-</ecNumber>
    </recommendedName>
</protein>
<dbReference type="InterPro" id="IPR029063">
    <property type="entry name" value="SAM-dependent_MTases_sf"/>
</dbReference>
<dbReference type="PANTHER" id="PTHR12315:SF0">
    <property type="entry name" value="7SK SNRNA METHYLPHOSPHATE CAPPING ENZYME"/>
    <property type="match status" value="1"/>
</dbReference>
<dbReference type="PROSITE" id="PS51515">
    <property type="entry name" value="BIN3_SAM"/>
    <property type="match status" value="1"/>
</dbReference>
<name>A0A8S1IST3_9CHLO</name>
<keyword evidence="4 5" id="KW-0949">S-adenosyl-L-methionine</keyword>
<dbReference type="Pfam" id="PF06859">
    <property type="entry name" value="Bin3"/>
    <property type="match status" value="1"/>
</dbReference>
<dbReference type="OrthoDB" id="10017101at2759"/>
<evidence type="ECO:0000256" key="4">
    <source>
        <dbReference type="ARBA" id="ARBA00022691"/>
    </source>
</evidence>
<dbReference type="GO" id="GO:0017069">
    <property type="term" value="F:snRNA binding"/>
    <property type="evidence" value="ECO:0007669"/>
    <property type="project" value="TreeGrafter"/>
</dbReference>
<feature type="region of interest" description="Disordered" evidence="8">
    <location>
        <begin position="180"/>
        <end position="208"/>
    </location>
</feature>
<keyword evidence="2 6" id="KW-0489">Methyltransferase</keyword>
<comment type="similarity">
    <text evidence="1 6">Belongs to the methyltransferase superfamily.</text>
</comment>
<dbReference type="GO" id="GO:0040031">
    <property type="term" value="P:snRNA modification"/>
    <property type="evidence" value="ECO:0007669"/>
    <property type="project" value="TreeGrafter"/>
</dbReference>
<dbReference type="EC" id="2.1.1.-" evidence="6"/>
<keyword evidence="3 6" id="KW-0808">Transferase</keyword>
<keyword evidence="7" id="KW-0175">Coiled coil</keyword>
<dbReference type="Proteomes" id="UP000708148">
    <property type="component" value="Unassembled WGS sequence"/>
</dbReference>
<proteinExistence type="inferred from homology"/>
<evidence type="ECO:0000256" key="2">
    <source>
        <dbReference type="ARBA" id="ARBA00022603"/>
    </source>
</evidence>
<evidence type="ECO:0000313" key="10">
    <source>
        <dbReference type="EMBL" id="CAD7697004.1"/>
    </source>
</evidence>
<evidence type="ECO:0000256" key="1">
    <source>
        <dbReference type="ARBA" id="ARBA00008361"/>
    </source>
</evidence>
<evidence type="ECO:0000256" key="3">
    <source>
        <dbReference type="ARBA" id="ARBA00022679"/>
    </source>
</evidence>
<evidence type="ECO:0000256" key="7">
    <source>
        <dbReference type="SAM" id="Coils"/>
    </source>
</evidence>
<sequence>MDVPAGAACREALLRQARELKEELTRNKARLSQGQLRKRQRKLKSIYDRAREAESSGAAGDRTINQPSGEVNTKIKSEAVGQRVHENVLQGAGTFSPKIPTCAGKHPFEAQNAIGTETAGAGSTTAASIQSVVHHLLALKQEVEWKVDAALSELSVVISHGGVHGPGSILAEDSAMVDTSAAGSKPWSGAQKKRWREEPVGVDERDSCRDLTPHLQPARASGVLPCAKRRCTSVDSVGLCTVASVPSPDSRPCRKDMSMMVSLLRPGIETEMCGDSSVTDLGWRQRAAFPFGNYHNYYQYRVGEAFDEDPRLQALRQEWFKGRDCIDIGCNEGVITIALAYRFQTGSMHGIDIDNFLVTKAIRNLLNLRQHISKRLRDRDYQGERKALERGAVALRNVSFATDDWLENSAGGEGLFDTVLCLSVTKWVHLHNGDKGVEMLFRKAWMALRPGGHFILEPQDLKSYRQAKRKQDMTMALFCDLKMLHLKPDDFPKFLIDKIGFRLVRTLSVKKSIQGFDRPIHIFVKPDLPITDHQRQERNVQPP</sequence>
<evidence type="ECO:0000259" key="9">
    <source>
        <dbReference type="PROSITE" id="PS51515"/>
    </source>
</evidence>
<evidence type="ECO:0000313" key="11">
    <source>
        <dbReference type="Proteomes" id="UP000708148"/>
    </source>
</evidence>
<dbReference type="AlphaFoldDB" id="A0A8S1IST3"/>
<dbReference type="InterPro" id="IPR010675">
    <property type="entry name" value="Bin3_C"/>
</dbReference>
<organism evidence="10 11">
    <name type="scientific">Ostreobium quekettii</name>
    <dbReference type="NCBI Taxonomy" id="121088"/>
    <lineage>
        <taxon>Eukaryota</taxon>
        <taxon>Viridiplantae</taxon>
        <taxon>Chlorophyta</taxon>
        <taxon>core chlorophytes</taxon>
        <taxon>Ulvophyceae</taxon>
        <taxon>TCBD clade</taxon>
        <taxon>Bryopsidales</taxon>
        <taxon>Ostreobineae</taxon>
        <taxon>Ostreobiaceae</taxon>
        <taxon>Ostreobium</taxon>
    </lineage>
</organism>
<gene>
    <name evidence="10" type="ORF">OSTQU699_LOCUS2365</name>
</gene>
<dbReference type="InterPro" id="IPR039772">
    <property type="entry name" value="Bin3-like"/>
</dbReference>
<dbReference type="GO" id="GO:0008173">
    <property type="term" value="F:RNA methyltransferase activity"/>
    <property type="evidence" value="ECO:0007669"/>
    <property type="project" value="UniProtKB-UniRule"/>
</dbReference>
<dbReference type="CDD" id="cd02440">
    <property type="entry name" value="AdoMet_MTases"/>
    <property type="match status" value="1"/>
</dbReference>
<dbReference type="GO" id="GO:0008171">
    <property type="term" value="F:O-methyltransferase activity"/>
    <property type="evidence" value="ECO:0007669"/>
    <property type="project" value="UniProtKB-UniRule"/>
</dbReference>
<evidence type="ECO:0000256" key="6">
    <source>
        <dbReference type="RuleBase" id="RU367087"/>
    </source>
</evidence>